<dbReference type="NCBIfam" id="TIGR00125">
    <property type="entry name" value="cyt_tran_rel"/>
    <property type="match status" value="1"/>
</dbReference>
<evidence type="ECO:0000259" key="3">
    <source>
        <dbReference type="Pfam" id="PF01467"/>
    </source>
</evidence>
<dbReference type="PANTHER" id="PTHR43793">
    <property type="entry name" value="FAD SYNTHASE"/>
    <property type="match status" value="1"/>
</dbReference>
<keyword evidence="2" id="KW-0548">Nucleotidyltransferase</keyword>
<dbReference type="Gene3D" id="3.40.50.620">
    <property type="entry name" value="HUPs"/>
    <property type="match status" value="1"/>
</dbReference>
<dbReference type="EMBL" id="MN739437">
    <property type="protein sequence ID" value="QHT04736.1"/>
    <property type="molecule type" value="Genomic_DNA"/>
</dbReference>
<dbReference type="Pfam" id="PF01467">
    <property type="entry name" value="CTP_transf_like"/>
    <property type="match status" value="1"/>
</dbReference>
<dbReference type="InterPro" id="IPR004821">
    <property type="entry name" value="Cyt_trans-like"/>
</dbReference>
<protein>
    <recommendedName>
        <fullName evidence="3">Cytidyltransferase-like domain-containing protein</fullName>
    </recommendedName>
</protein>
<dbReference type="AlphaFoldDB" id="A0A6C0CIZ0"/>
<sequence length="137" mass="15879">MAKYKIGFTTGTFDLFHTGHVRLLKSAKMMCDYLIVAVTDDLLAIKQKRKPIIDIQNRMEVVGACKYVDLVIPHRGETKLEAYFKYKFDVCFIGDDWFNSEEYHQVEKDLSPYGVDMIYFPYSSNISTSDIIKSIQN</sequence>
<dbReference type="InterPro" id="IPR014729">
    <property type="entry name" value="Rossmann-like_a/b/a_fold"/>
</dbReference>
<feature type="domain" description="Cytidyltransferase-like" evidence="3">
    <location>
        <begin position="9"/>
        <end position="133"/>
    </location>
</feature>
<dbReference type="InterPro" id="IPR050385">
    <property type="entry name" value="Archaeal_FAD_synthase"/>
</dbReference>
<proteinExistence type="predicted"/>
<reference evidence="4" key="1">
    <citation type="journal article" date="2020" name="Nature">
        <title>Giant virus diversity and host interactions through global metagenomics.</title>
        <authorList>
            <person name="Schulz F."/>
            <person name="Roux S."/>
            <person name="Paez-Espino D."/>
            <person name="Jungbluth S."/>
            <person name="Walsh D.A."/>
            <person name="Denef V.J."/>
            <person name="McMahon K.D."/>
            <person name="Konstantinidis K.T."/>
            <person name="Eloe-Fadrosh E.A."/>
            <person name="Kyrpides N.C."/>
            <person name="Woyke T."/>
        </authorList>
    </citation>
    <scope>NUCLEOTIDE SEQUENCE</scope>
    <source>
        <strain evidence="4">GVMAG-M-3300021343-4</strain>
    </source>
</reference>
<name>A0A6C0CIZ0_9ZZZZ</name>
<evidence type="ECO:0000256" key="2">
    <source>
        <dbReference type="ARBA" id="ARBA00022695"/>
    </source>
</evidence>
<accession>A0A6C0CIZ0</accession>
<dbReference type="SUPFAM" id="SSF52374">
    <property type="entry name" value="Nucleotidylyl transferase"/>
    <property type="match status" value="1"/>
</dbReference>
<dbReference type="PANTHER" id="PTHR43793:SF1">
    <property type="entry name" value="FAD SYNTHASE"/>
    <property type="match status" value="1"/>
</dbReference>
<organism evidence="4">
    <name type="scientific">viral metagenome</name>
    <dbReference type="NCBI Taxonomy" id="1070528"/>
    <lineage>
        <taxon>unclassified sequences</taxon>
        <taxon>metagenomes</taxon>
        <taxon>organismal metagenomes</taxon>
    </lineage>
</organism>
<evidence type="ECO:0000313" key="4">
    <source>
        <dbReference type="EMBL" id="QHT04736.1"/>
    </source>
</evidence>
<evidence type="ECO:0000256" key="1">
    <source>
        <dbReference type="ARBA" id="ARBA00022679"/>
    </source>
</evidence>
<keyword evidence="1" id="KW-0808">Transferase</keyword>
<dbReference type="GO" id="GO:0016779">
    <property type="term" value="F:nucleotidyltransferase activity"/>
    <property type="evidence" value="ECO:0007669"/>
    <property type="project" value="UniProtKB-KW"/>
</dbReference>